<protein>
    <submittedName>
        <fullName evidence="2">Uncharacterized protein</fullName>
    </submittedName>
</protein>
<dbReference type="Pfam" id="PF18759">
    <property type="entry name" value="Plavaka"/>
    <property type="match status" value="1"/>
</dbReference>
<name>A0A1E1K3I2_9HELO</name>
<evidence type="ECO:0000313" key="2">
    <source>
        <dbReference type="EMBL" id="CZS92430.1"/>
    </source>
</evidence>
<sequence>MTIGNIDANTRRNPKAGAIILCGFLPIGSSKDEPIIKAELYHRSMQIFTYEMEAMTKEGVWMRCSDGYIRKCFPVIAGMCIDYPEQCLVTGVKNGPHCPRCEVRPEHRENLIWDDETQKPEHRTPWNTTQRILDQRELRKRAERARNSLSPSAGKRDEEMDVHEWLDDEVDRVDRKYDGKGVTKTVFQQLEAALKDIEADAADAGGTRGRSEIRAREKSSKKPASSKKVDEVGRQDKRPVKKVVRVEALDKQMRNVPPMEG</sequence>
<feature type="region of interest" description="Disordered" evidence="1">
    <location>
        <begin position="139"/>
        <end position="161"/>
    </location>
</feature>
<reference evidence="3" key="1">
    <citation type="submission" date="2016-03" db="EMBL/GenBank/DDBJ databases">
        <authorList>
            <person name="Guldener U."/>
        </authorList>
    </citation>
    <scope>NUCLEOTIDE SEQUENCE [LARGE SCALE GENOMIC DNA]</scope>
    <source>
        <strain evidence="3">04CH-RAC-A.6.1</strain>
    </source>
</reference>
<feature type="region of interest" description="Disordered" evidence="1">
    <location>
        <begin position="203"/>
        <end position="242"/>
    </location>
</feature>
<organism evidence="2 3">
    <name type="scientific">Rhynchosporium agropyri</name>
    <dbReference type="NCBI Taxonomy" id="914238"/>
    <lineage>
        <taxon>Eukaryota</taxon>
        <taxon>Fungi</taxon>
        <taxon>Dikarya</taxon>
        <taxon>Ascomycota</taxon>
        <taxon>Pezizomycotina</taxon>
        <taxon>Leotiomycetes</taxon>
        <taxon>Helotiales</taxon>
        <taxon>Ploettnerulaceae</taxon>
        <taxon>Rhynchosporium</taxon>
    </lineage>
</organism>
<feature type="compositionally biased region" description="Basic and acidic residues" evidence="1">
    <location>
        <begin position="227"/>
        <end position="242"/>
    </location>
</feature>
<proteinExistence type="predicted"/>
<gene>
    <name evidence="2" type="ORF">RAG0_02928</name>
</gene>
<accession>A0A1E1K3I2</accession>
<dbReference type="InterPro" id="IPR041078">
    <property type="entry name" value="Plavaka"/>
</dbReference>
<feature type="compositionally biased region" description="Basic and acidic residues" evidence="1">
    <location>
        <begin position="209"/>
        <end position="220"/>
    </location>
</feature>
<dbReference type="Proteomes" id="UP000178912">
    <property type="component" value="Unassembled WGS sequence"/>
</dbReference>
<evidence type="ECO:0000313" key="3">
    <source>
        <dbReference type="Proteomes" id="UP000178912"/>
    </source>
</evidence>
<keyword evidence="3" id="KW-1185">Reference proteome</keyword>
<evidence type="ECO:0000256" key="1">
    <source>
        <dbReference type="SAM" id="MobiDB-lite"/>
    </source>
</evidence>
<dbReference type="EMBL" id="FJUX01000012">
    <property type="protein sequence ID" value="CZS92430.1"/>
    <property type="molecule type" value="Genomic_DNA"/>
</dbReference>
<dbReference type="OrthoDB" id="3799695at2759"/>
<dbReference type="AlphaFoldDB" id="A0A1E1K3I2"/>